<protein>
    <submittedName>
        <fullName evidence="2">Uncharacterized protein</fullName>
    </submittedName>
</protein>
<comment type="caution">
    <text evidence="2">The sequence shown here is derived from an EMBL/GenBank/DDBJ whole genome shotgun (WGS) entry which is preliminary data.</text>
</comment>
<name>A0ABW4HKD4_9FLAO</name>
<sequence>MKTISKHFEERQSIELAIGTFVIITTLFMLYILSKENTIVLVVAWPFALGAIIVNTIMFVHLTDRFIHHPEYRRDICFKILLLLSNVPITFLFYLITAH</sequence>
<keyword evidence="1" id="KW-1133">Transmembrane helix</keyword>
<keyword evidence="1" id="KW-0472">Membrane</keyword>
<accession>A0ABW4HKD4</accession>
<keyword evidence="1" id="KW-0812">Transmembrane</keyword>
<feature type="transmembrane region" description="Helical" evidence="1">
    <location>
        <begin position="12"/>
        <end position="33"/>
    </location>
</feature>
<dbReference type="EMBL" id="JBHUDZ010000018">
    <property type="protein sequence ID" value="MFD1605808.1"/>
    <property type="molecule type" value="Genomic_DNA"/>
</dbReference>
<dbReference type="Proteomes" id="UP001597138">
    <property type="component" value="Unassembled WGS sequence"/>
</dbReference>
<evidence type="ECO:0000313" key="2">
    <source>
        <dbReference type="EMBL" id="MFD1605808.1"/>
    </source>
</evidence>
<organism evidence="2 3">
    <name type="scientific">Flavobacterium artemisiae</name>
    <dbReference type="NCBI Taxonomy" id="2126556"/>
    <lineage>
        <taxon>Bacteria</taxon>
        <taxon>Pseudomonadati</taxon>
        <taxon>Bacteroidota</taxon>
        <taxon>Flavobacteriia</taxon>
        <taxon>Flavobacteriales</taxon>
        <taxon>Flavobacteriaceae</taxon>
        <taxon>Flavobacterium</taxon>
    </lineage>
</organism>
<feature type="transmembrane region" description="Helical" evidence="1">
    <location>
        <begin position="76"/>
        <end position="96"/>
    </location>
</feature>
<reference evidence="3" key="1">
    <citation type="journal article" date="2019" name="Int. J. Syst. Evol. Microbiol.">
        <title>The Global Catalogue of Microorganisms (GCM) 10K type strain sequencing project: providing services to taxonomists for standard genome sequencing and annotation.</title>
        <authorList>
            <consortium name="The Broad Institute Genomics Platform"/>
            <consortium name="The Broad Institute Genome Sequencing Center for Infectious Disease"/>
            <person name="Wu L."/>
            <person name="Ma J."/>
        </authorList>
    </citation>
    <scope>NUCLEOTIDE SEQUENCE [LARGE SCALE GENOMIC DNA]</scope>
    <source>
        <strain evidence="3">CCUG 70865</strain>
    </source>
</reference>
<feature type="transmembrane region" description="Helical" evidence="1">
    <location>
        <begin position="39"/>
        <end position="64"/>
    </location>
</feature>
<proteinExistence type="predicted"/>
<evidence type="ECO:0000313" key="3">
    <source>
        <dbReference type="Proteomes" id="UP001597138"/>
    </source>
</evidence>
<gene>
    <name evidence="2" type="ORF">ACFSC2_23930</name>
</gene>
<keyword evidence="3" id="KW-1185">Reference proteome</keyword>
<evidence type="ECO:0000256" key="1">
    <source>
        <dbReference type="SAM" id="Phobius"/>
    </source>
</evidence>
<dbReference type="RefSeq" id="WP_379813620.1">
    <property type="nucleotide sequence ID" value="NZ_JBHUDZ010000018.1"/>
</dbReference>